<dbReference type="Pfam" id="PF00188">
    <property type="entry name" value="CAP"/>
    <property type="match status" value="1"/>
</dbReference>
<evidence type="ECO:0000259" key="1">
    <source>
        <dbReference type="SMART" id="SM00198"/>
    </source>
</evidence>
<accession>A0A0B1SG83</accession>
<evidence type="ECO:0000313" key="3">
    <source>
        <dbReference type="Proteomes" id="UP000053660"/>
    </source>
</evidence>
<dbReference type="PROSITE" id="PS01009">
    <property type="entry name" value="CRISP_1"/>
    <property type="match status" value="1"/>
</dbReference>
<dbReference type="PROSITE" id="PS01010">
    <property type="entry name" value="CRISP_2"/>
    <property type="match status" value="1"/>
</dbReference>
<protein>
    <submittedName>
        <fullName evidence="2">SCP-like protein</fullName>
    </submittedName>
</protein>
<dbReference type="InterPro" id="IPR035940">
    <property type="entry name" value="CAP_sf"/>
</dbReference>
<dbReference type="PANTHER" id="PTHR10334">
    <property type="entry name" value="CYSTEINE-RICH SECRETORY PROTEIN-RELATED"/>
    <property type="match status" value="1"/>
</dbReference>
<dbReference type="OrthoDB" id="5853705at2759"/>
<keyword evidence="3" id="KW-1185">Reference proteome</keyword>
<gene>
    <name evidence="2" type="ORF">OESDEN_18133</name>
</gene>
<dbReference type="SUPFAM" id="SSF55797">
    <property type="entry name" value="PR-1-like"/>
    <property type="match status" value="1"/>
</dbReference>
<dbReference type="SMART" id="SM00198">
    <property type="entry name" value="SCP"/>
    <property type="match status" value="1"/>
</dbReference>
<dbReference type="InterPro" id="IPR018244">
    <property type="entry name" value="Allrgn_V5/Tpx1_CS"/>
</dbReference>
<sequence length="191" mass="21290">MTDSIRAVFLDMHNKFRSSLARGLEADGLGGNAPKAAKMLKMVYDCDVEASAIKYAKQCYFAHSPFSDRPGLGENLFMTDALNYDKIKAAELASKEWWVELKDYGIGQENILTDALWNRGVLIGHYTQMAWDTTYRLGCAVEHCPDMTYVVCHYGPMGNIMDQLIYTIGEPCSQCPPSYTCSKDEGLCTPA</sequence>
<dbReference type="InterPro" id="IPR002413">
    <property type="entry name" value="V5_allergen-like"/>
</dbReference>
<dbReference type="Proteomes" id="UP000053660">
    <property type="component" value="Unassembled WGS sequence"/>
</dbReference>
<dbReference type="Gene3D" id="3.40.33.10">
    <property type="entry name" value="CAP"/>
    <property type="match status" value="1"/>
</dbReference>
<dbReference type="GO" id="GO:0005576">
    <property type="term" value="C:extracellular region"/>
    <property type="evidence" value="ECO:0007669"/>
    <property type="project" value="InterPro"/>
</dbReference>
<name>A0A0B1SG83_OESDE</name>
<dbReference type="PRINTS" id="PR00837">
    <property type="entry name" value="V5TPXLIKE"/>
</dbReference>
<dbReference type="InterPro" id="IPR014044">
    <property type="entry name" value="CAP_dom"/>
</dbReference>
<evidence type="ECO:0000313" key="2">
    <source>
        <dbReference type="EMBL" id="KHJ82175.1"/>
    </source>
</evidence>
<feature type="domain" description="SCP" evidence="1">
    <location>
        <begin position="4"/>
        <end position="162"/>
    </location>
</feature>
<dbReference type="CDD" id="cd05380">
    <property type="entry name" value="CAP_euk"/>
    <property type="match status" value="1"/>
</dbReference>
<dbReference type="AlphaFoldDB" id="A0A0B1SG83"/>
<dbReference type="PRINTS" id="PR00838">
    <property type="entry name" value="V5ALLERGEN"/>
</dbReference>
<reference evidence="2 3" key="1">
    <citation type="submission" date="2014-03" db="EMBL/GenBank/DDBJ databases">
        <title>Draft genome of the hookworm Oesophagostomum dentatum.</title>
        <authorList>
            <person name="Mitreva M."/>
        </authorList>
    </citation>
    <scope>NUCLEOTIDE SEQUENCE [LARGE SCALE GENOMIC DNA]</scope>
    <source>
        <strain evidence="2 3">OD-Hann</strain>
    </source>
</reference>
<dbReference type="EMBL" id="KN581596">
    <property type="protein sequence ID" value="KHJ82175.1"/>
    <property type="molecule type" value="Genomic_DNA"/>
</dbReference>
<dbReference type="InterPro" id="IPR001283">
    <property type="entry name" value="CRISP-related"/>
</dbReference>
<organism evidence="2 3">
    <name type="scientific">Oesophagostomum dentatum</name>
    <name type="common">Nodular worm</name>
    <dbReference type="NCBI Taxonomy" id="61180"/>
    <lineage>
        <taxon>Eukaryota</taxon>
        <taxon>Metazoa</taxon>
        <taxon>Ecdysozoa</taxon>
        <taxon>Nematoda</taxon>
        <taxon>Chromadorea</taxon>
        <taxon>Rhabditida</taxon>
        <taxon>Rhabditina</taxon>
        <taxon>Rhabditomorpha</taxon>
        <taxon>Strongyloidea</taxon>
        <taxon>Strongylidae</taxon>
        <taxon>Oesophagostomum</taxon>
    </lineage>
</organism>
<proteinExistence type="predicted"/>